<organism evidence="3">
    <name type="scientific">Candidatus Fermentithermobacillus carboniphilus</name>
    <dbReference type="NCBI Taxonomy" id="3085328"/>
    <lineage>
        <taxon>Bacteria</taxon>
        <taxon>Bacillati</taxon>
        <taxon>Bacillota</taxon>
        <taxon>Candidatus Fermentithermobacillia</taxon>
        <taxon>Candidatus Fermentithermobacillales</taxon>
        <taxon>Candidatus Fermentithermobacillaceae</taxon>
        <taxon>Candidatus Fermentithermobacillus</taxon>
    </lineage>
</organism>
<feature type="transmembrane region" description="Helical" evidence="2">
    <location>
        <begin position="7"/>
        <end position="29"/>
    </location>
</feature>
<keyword evidence="2" id="KW-1133">Transmembrane helix</keyword>
<feature type="region of interest" description="Disordered" evidence="1">
    <location>
        <begin position="103"/>
        <end position="125"/>
    </location>
</feature>
<evidence type="ECO:0000256" key="1">
    <source>
        <dbReference type="SAM" id="MobiDB-lite"/>
    </source>
</evidence>
<reference evidence="3" key="1">
    <citation type="submission" date="2020-10" db="EMBL/GenBank/DDBJ databases">
        <authorList>
            <person name="Kadnikov V."/>
            <person name="Beletsky A.V."/>
            <person name="Mardanov A.V."/>
            <person name="Karnachuk O.V."/>
            <person name="Ravin N.V."/>
        </authorList>
    </citation>
    <scope>NUCLEOTIDE SEQUENCE</scope>
    <source>
        <strain evidence="3">Bu02</strain>
    </source>
</reference>
<name>A0AAT9LH50_9FIRM</name>
<evidence type="ECO:0000256" key="2">
    <source>
        <dbReference type="SAM" id="Phobius"/>
    </source>
</evidence>
<dbReference type="InterPro" id="IPR021338">
    <property type="entry name" value="DUF2953"/>
</dbReference>
<accession>A0AAT9LH50</accession>
<proteinExistence type="predicted"/>
<keyword evidence="2" id="KW-0812">Transmembrane</keyword>
<keyword evidence="2" id="KW-0472">Membrane</keyword>
<gene>
    <name evidence="3" type="ORF">IMF26_03620</name>
</gene>
<reference evidence="3" key="2">
    <citation type="journal article" date="2023" name="Biology">
        <title>Prokaryotic Life Associated with Coal-Fire Gas Vents Revealed by Metagenomics.</title>
        <authorList>
            <person name="Kadnikov V.V."/>
            <person name="Mardanov A.V."/>
            <person name="Beletsky A.V."/>
            <person name="Karnachuk O.V."/>
            <person name="Ravin N.V."/>
        </authorList>
    </citation>
    <scope>NUCLEOTIDE SEQUENCE</scope>
    <source>
        <strain evidence="3">Bu02</strain>
    </source>
</reference>
<sequence>MTVVSTLVWRILAIVIFFIVAGSLAVFFLPVGIRLSGYVCIRGELDEILDQVSFHGSLSFCGSILRGAVRVIAGIGRPAEISVLGIRVKKFTGRRLEVKKLTAKRSGKKPQPVAPGKKEGRVPEGGRRGWGRFLLRDFKRWFEPELRGRVISTARSLLSAAHLSADADIVFGFGDPACTGMAYGVASAFSGSVGLSGLRFSPNFEEEMLLVRGSIETWVFPAALLWIIGKFLLSSEIRPLWREGMKKSRRAGTLSADRRK</sequence>
<dbReference type="Pfam" id="PF11167">
    <property type="entry name" value="DUF2953"/>
    <property type="match status" value="1"/>
</dbReference>
<dbReference type="EMBL" id="CP062796">
    <property type="protein sequence ID" value="QUL99165.1"/>
    <property type="molecule type" value="Genomic_DNA"/>
</dbReference>
<dbReference type="KEGG" id="fcz:IMF26_03620"/>
<feature type="compositionally biased region" description="Basic and acidic residues" evidence="1">
    <location>
        <begin position="116"/>
        <end position="125"/>
    </location>
</feature>
<dbReference type="AlphaFoldDB" id="A0AAT9LH50"/>
<evidence type="ECO:0000313" key="3">
    <source>
        <dbReference type="EMBL" id="QUL99165.1"/>
    </source>
</evidence>
<protein>
    <submittedName>
        <fullName evidence="3">DUF2953 domain-containing protein</fullName>
    </submittedName>
</protein>